<name>A0AAN9M290_CANGL</name>
<dbReference type="EMBL" id="JAYMYQ010000003">
    <property type="protein sequence ID" value="KAK7344829.1"/>
    <property type="molecule type" value="Genomic_DNA"/>
</dbReference>
<feature type="region of interest" description="Disordered" evidence="1">
    <location>
        <begin position="1"/>
        <end position="40"/>
    </location>
</feature>
<protein>
    <submittedName>
        <fullName evidence="2">Uncharacterized protein</fullName>
    </submittedName>
</protein>
<gene>
    <name evidence="2" type="ORF">VNO77_14963</name>
</gene>
<reference evidence="2 3" key="1">
    <citation type="submission" date="2024-01" db="EMBL/GenBank/DDBJ databases">
        <title>The genomes of 5 underutilized Papilionoideae crops provide insights into root nodulation and disease resistanc.</title>
        <authorList>
            <person name="Jiang F."/>
        </authorList>
    </citation>
    <scope>NUCLEOTIDE SEQUENCE [LARGE SCALE GENOMIC DNA]</scope>
    <source>
        <strain evidence="2">LVBAO_FW01</strain>
        <tissue evidence="2">Leaves</tissue>
    </source>
</reference>
<evidence type="ECO:0000256" key="1">
    <source>
        <dbReference type="SAM" id="MobiDB-lite"/>
    </source>
</evidence>
<accession>A0AAN9M290</accession>
<organism evidence="2 3">
    <name type="scientific">Canavalia gladiata</name>
    <name type="common">Sword bean</name>
    <name type="synonym">Dolichos gladiatus</name>
    <dbReference type="NCBI Taxonomy" id="3824"/>
    <lineage>
        <taxon>Eukaryota</taxon>
        <taxon>Viridiplantae</taxon>
        <taxon>Streptophyta</taxon>
        <taxon>Embryophyta</taxon>
        <taxon>Tracheophyta</taxon>
        <taxon>Spermatophyta</taxon>
        <taxon>Magnoliopsida</taxon>
        <taxon>eudicotyledons</taxon>
        <taxon>Gunneridae</taxon>
        <taxon>Pentapetalae</taxon>
        <taxon>rosids</taxon>
        <taxon>fabids</taxon>
        <taxon>Fabales</taxon>
        <taxon>Fabaceae</taxon>
        <taxon>Papilionoideae</taxon>
        <taxon>50 kb inversion clade</taxon>
        <taxon>NPAAA clade</taxon>
        <taxon>indigoferoid/millettioid clade</taxon>
        <taxon>Phaseoleae</taxon>
        <taxon>Canavalia</taxon>
    </lineage>
</organism>
<proteinExistence type="predicted"/>
<dbReference type="Proteomes" id="UP001367508">
    <property type="component" value="Unassembled WGS sequence"/>
</dbReference>
<evidence type="ECO:0000313" key="2">
    <source>
        <dbReference type="EMBL" id="KAK7344829.1"/>
    </source>
</evidence>
<comment type="caution">
    <text evidence="2">The sequence shown here is derived from an EMBL/GenBank/DDBJ whole genome shotgun (WGS) entry which is preliminary data.</text>
</comment>
<dbReference type="AlphaFoldDB" id="A0AAN9M290"/>
<evidence type="ECO:0000313" key="3">
    <source>
        <dbReference type="Proteomes" id="UP001367508"/>
    </source>
</evidence>
<keyword evidence="3" id="KW-1185">Reference proteome</keyword>
<sequence>MNERGHMERSLQQVVVREQVGETRGGGGEGTMGEEIKGVGRGREVMLGEKEVNGGRGLDDLDHLAIYASGFCYMGMGYQDQRDQNPNLDQIQRLRHERGIQLFLVTAHLAAIN</sequence>